<sequence>MEGVARATMSAASASASTTRLPSLAVTTAATCSVAAMTLELSHGAMGSEMGAEAGKLPTTHGASTSRGKEEDDDAVVEIDGAAGKLAVAPRAYKPATMAEEEAVGAVGKAGAAAT</sequence>
<dbReference type="EMBL" id="JAAALK010000079">
    <property type="protein sequence ID" value="KAG8100622.1"/>
    <property type="molecule type" value="Genomic_DNA"/>
</dbReference>
<organism evidence="2 3">
    <name type="scientific">Zizania palustris</name>
    <name type="common">Northern wild rice</name>
    <dbReference type="NCBI Taxonomy" id="103762"/>
    <lineage>
        <taxon>Eukaryota</taxon>
        <taxon>Viridiplantae</taxon>
        <taxon>Streptophyta</taxon>
        <taxon>Embryophyta</taxon>
        <taxon>Tracheophyta</taxon>
        <taxon>Spermatophyta</taxon>
        <taxon>Magnoliopsida</taxon>
        <taxon>Liliopsida</taxon>
        <taxon>Poales</taxon>
        <taxon>Poaceae</taxon>
        <taxon>BOP clade</taxon>
        <taxon>Oryzoideae</taxon>
        <taxon>Oryzeae</taxon>
        <taxon>Zizaniinae</taxon>
        <taxon>Zizania</taxon>
    </lineage>
</organism>
<protein>
    <submittedName>
        <fullName evidence="2">Uncharacterized protein</fullName>
    </submittedName>
</protein>
<name>A0A8J5X5V8_ZIZPA</name>
<reference evidence="2" key="2">
    <citation type="submission" date="2021-02" db="EMBL/GenBank/DDBJ databases">
        <authorList>
            <person name="Kimball J.A."/>
            <person name="Haas M.W."/>
            <person name="Macchietto M."/>
            <person name="Kono T."/>
            <person name="Duquette J."/>
            <person name="Shao M."/>
        </authorList>
    </citation>
    <scope>NUCLEOTIDE SEQUENCE</scope>
    <source>
        <tissue evidence="2">Fresh leaf tissue</tissue>
    </source>
</reference>
<evidence type="ECO:0000256" key="1">
    <source>
        <dbReference type="SAM" id="MobiDB-lite"/>
    </source>
</evidence>
<keyword evidence="3" id="KW-1185">Reference proteome</keyword>
<dbReference type="AlphaFoldDB" id="A0A8J5X5V8"/>
<evidence type="ECO:0000313" key="2">
    <source>
        <dbReference type="EMBL" id="KAG8100622.1"/>
    </source>
</evidence>
<feature type="region of interest" description="Disordered" evidence="1">
    <location>
        <begin position="49"/>
        <end position="74"/>
    </location>
</feature>
<comment type="caution">
    <text evidence="2">The sequence shown here is derived from an EMBL/GenBank/DDBJ whole genome shotgun (WGS) entry which is preliminary data.</text>
</comment>
<feature type="region of interest" description="Disordered" evidence="1">
    <location>
        <begin position="1"/>
        <end position="20"/>
    </location>
</feature>
<reference evidence="2" key="1">
    <citation type="journal article" date="2021" name="bioRxiv">
        <title>Whole Genome Assembly and Annotation of Northern Wild Rice, Zizania palustris L., Supports a Whole Genome Duplication in the Zizania Genus.</title>
        <authorList>
            <person name="Haas M."/>
            <person name="Kono T."/>
            <person name="Macchietto M."/>
            <person name="Millas R."/>
            <person name="McGilp L."/>
            <person name="Shao M."/>
            <person name="Duquette J."/>
            <person name="Hirsch C.N."/>
            <person name="Kimball J."/>
        </authorList>
    </citation>
    <scope>NUCLEOTIDE SEQUENCE</scope>
    <source>
        <tissue evidence="2">Fresh leaf tissue</tissue>
    </source>
</reference>
<accession>A0A8J5X5V8</accession>
<dbReference type="Proteomes" id="UP000729402">
    <property type="component" value="Unassembled WGS sequence"/>
</dbReference>
<gene>
    <name evidence="2" type="ORF">GUJ93_ZPchr0013g35718</name>
</gene>
<evidence type="ECO:0000313" key="3">
    <source>
        <dbReference type="Proteomes" id="UP000729402"/>
    </source>
</evidence>
<proteinExistence type="predicted"/>